<dbReference type="RefSeq" id="WP_106877992.1">
    <property type="nucleotide sequence ID" value="NZ_DHYB01000027.1"/>
</dbReference>
<name>A0A2P8VGB8_9ENTR</name>
<organism evidence="1 2">
    <name type="scientific">Siccibacter turicensis</name>
    <dbReference type="NCBI Taxonomy" id="357233"/>
    <lineage>
        <taxon>Bacteria</taxon>
        <taxon>Pseudomonadati</taxon>
        <taxon>Pseudomonadota</taxon>
        <taxon>Gammaproteobacteria</taxon>
        <taxon>Enterobacterales</taxon>
        <taxon>Enterobacteriaceae</taxon>
        <taxon>Siccibacter</taxon>
    </lineage>
</organism>
<dbReference type="Pfam" id="PF11115">
    <property type="entry name" value="DUF2623"/>
    <property type="match status" value="1"/>
</dbReference>
<reference evidence="1 2" key="1">
    <citation type="submission" date="2018-03" db="EMBL/GenBank/DDBJ databases">
        <title>Draft genome sequence of the first documented clinical Siccibacter turicensis isolate in Austria.</title>
        <authorList>
            <person name="Lepuschitz S."/>
            <person name="Pekard-Amenitsch S."/>
            <person name="Haunold R."/>
            <person name="Schill S."/>
            <person name="Mach R."/>
            <person name="Allerberger F."/>
            <person name="Ruppitsch W."/>
            <person name="Forsythe S.J."/>
        </authorList>
    </citation>
    <scope>NUCLEOTIDE SEQUENCE [LARGE SCALE GENOMIC DNA]</scope>
    <source>
        <strain evidence="1 2">6100069499-17</strain>
    </source>
</reference>
<dbReference type="Proteomes" id="UP000240212">
    <property type="component" value="Unassembled WGS sequence"/>
</dbReference>
<accession>A0A2P8VGB8</accession>
<dbReference type="InterPro" id="IPR022574">
    <property type="entry name" value="DUF2623"/>
</dbReference>
<comment type="caution">
    <text evidence="1">The sequence shown here is derived from an EMBL/GenBank/DDBJ whole genome shotgun (WGS) entry which is preliminary data.</text>
</comment>
<dbReference type="EMBL" id="PYEP01000007">
    <property type="protein sequence ID" value="PSN06586.1"/>
    <property type="molecule type" value="Genomic_DNA"/>
</dbReference>
<evidence type="ECO:0000313" key="2">
    <source>
        <dbReference type="Proteomes" id="UP000240212"/>
    </source>
</evidence>
<dbReference type="STRING" id="1388748.GCA_000463155_01006"/>
<sequence>MKNHFGKGLMAGFTAAGPCPVKVPARFCAEYKRGYVLGYCYQLEQKTGEKRVAALEAGRLTKQYNLDRNLMAEFFTEFQSDNAVRYFNIGYTGK</sequence>
<keyword evidence="2" id="KW-1185">Reference proteome</keyword>
<protein>
    <submittedName>
        <fullName evidence="1">DUF2623 domain-containing protein</fullName>
    </submittedName>
</protein>
<evidence type="ECO:0000313" key="1">
    <source>
        <dbReference type="EMBL" id="PSN06586.1"/>
    </source>
</evidence>
<gene>
    <name evidence="1" type="ORF">C7G83_16365</name>
</gene>
<dbReference type="OrthoDB" id="6412871at2"/>
<dbReference type="AlphaFoldDB" id="A0A2P8VGB8"/>
<proteinExistence type="predicted"/>